<keyword evidence="3" id="KW-1185">Reference proteome</keyword>
<dbReference type="AlphaFoldDB" id="A0A1Y0C7E7"/>
<dbReference type="Proteomes" id="UP000195331">
    <property type="component" value="Chromosome"/>
</dbReference>
<evidence type="ECO:0000313" key="3">
    <source>
        <dbReference type="Proteomes" id="UP000195331"/>
    </source>
</evidence>
<sequence>MGKYLNRAKQYFGTDARGLLEGGRYALLHTRTLELDDLRPYVPGDDVRDIDWKASARAGSVLIKRFVSERHHKILLVADAGRNMTALTPTGEVKREVATNVLGAIGLIAVGRSDEVGMVYGDARGSANIRNRRGETHIESILEHYYNHSLGEVGASDIVAQLEFVAHAHRRRLLVIVVSDEPEVSPRLDAALKALAGQHEIIWLMVTDMPAVGADEGEHDGFDVATGRFVLNGATLGPRVVAAYRAAEQARIAQLDSFLSSHEVCFARIVASAEIRDRIVDMNEVFGNAG</sequence>
<organism evidence="2 3">
    <name type="scientific">Mycobacterium dioxanotrophicus</name>
    <dbReference type="NCBI Taxonomy" id="482462"/>
    <lineage>
        <taxon>Bacteria</taxon>
        <taxon>Bacillati</taxon>
        <taxon>Actinomycetota</taxon>
        <taxon>Actinomycetes</taxon>
        <taxon>Mycobacteriales</taxon>
        <taxon>Mycobacteriaceae</taxon>
        <taxon>Mycobacterium</taxon>
    </lineage>
</organism>
<dbReference type="KEGG" id="mdx:BTO20_23620"/>
<dbReference type="InterPro" id="IPR002881">
    <property type="entry name" value="DUF58"/>
</dbReference>
<evidence type="ECO:0000259" key="1">
    <source>
        <dbReference type="Pfam" id="PF01882"/>
    </source>
</evidence>
<dbReference type="PANTHER" id="PTHR33608">
    <property type="entry name" value="BLL2464 PROTEIN"/>
    <property type="match status" value="1"/>
</dbReference>
<reference evidence="2 3" key="1">
    <citation type="submission" date="2017-04" db="EMBL/GenBank/DDBJ databases">
        <title>Whole Genome Sequence of 1,4-Dioxane Degrading Bacterium Mycobacterium dioxanotrophicus PH-06.</title>
        <authorList>
            <person name="He Y."/>
        </authorList>
    </citation>
    <scope>NUCLEOTIDE SEQUENCE [LARGE SCALE GENOMIC DNA]</scope>
    <source>
        <strain evidence="2 3">PH-06</strain>
    </source>
</reference>
<dbReference type="EMBL" id="CP020809">
    <property type="protein sequence ID" value="ART71131.1"/>
    <property type="molecule type" value="Genomic_DNA"/>
</dbReference>
<dbReference type="PANTHER" id="PTHR33608:SF6">
    <property type="entry name" value="BLL2464 PROTEIN"/>
    <property type="match status" value="1"/>
</dbReference>
<feature type="domain" description="DUF58" evidence="1">
    <location>
        <begin position="37"/>
        <end position="208"/>
    </location>
</feature>
<dbReference type="RefSeq" id="WP_087078534.1">
    <property type="nucleotide sequence ID" value="NZ_CP020809.1"/>
</dbReference>
<accession>A0A1Y0C7E7</accession>
<dbReference type="Pfam" id="PF01882">
    <property type="entry name" value="DUF58"/>
    <property type="match status" value="1"/>
</dbReference>
<proteinExistence type="predicted"/>
<dbReference type="OrthoDB" id="9776116at2"/>
<name>A0A1Y0C7E7_9MYCO</name>
<gene>
    <name evidence="2" type="ORF">BTO20_23620</name>
</gene>
<protein>
    <submittedName>
        <fullName evidence="2">DUF58 domain-containing protein</fullName>
    </submittedName>
</protein>
<evidence type="ECO:0000313" key="2">
    <source>
        <dbReference type="EMBL" id="ART71131.1"/>
    </source>
</evidence>